<dbReference type="EMBL" id="BMKW01000014">
    <property type="protein sequence ID" value="GGJ36074.1"/>
    <property type="molecule type" value="Genomic_DNA"/>
</dbReference>
<dbReference type="PANTHER" id="PTHR42879:SF2">
    <property type="entry name" value="3-OXOACYL-[ACYL-CARRIER-PROTEIN] REDUCTASE FABG"/>
    <property type="match status" value="1"/>
</dbReference>
<evidence type="ECO:0000313" key="2">
    <source>
        <dbReference type="EMBL" id="GGJ36074.1"/>
    </source>
</evidence>
<dbReference type="RefSeq" id="WP_188971903.1">
    <property type="nucleotide sequence ID" value="NZ_BMKW01000014.1"/>
</dbReference>
<dbReference type="Gene3D" id="3.40.50.720">
    <property type="entry name" value="NAD(P)-binding Rossmann-like Domain"/>
    <property type="match status" value="1"/>
</dbReference>
<evidence type="ECO:0000313" key="3">
    <source>
        <dbReference type="Proteomes" id="UP000661507"/>
    </source>
</evidence>
<dbReference type="SUPFAM" id="SSF51735">
    <property type="entry name" value="NAD(P)-binding Rossmann-fold domains"/>
    <property type="match status" value="1"/>
</dbReference>
<keyword evidence="3" id="KW-1185">Reference proteome</keyword>
<sequence length="253" mass="26270">MKEYDFTGVTVAVTGAGHGFGRAIAQSFAALGAQVFATDLSASELEQTADHPGAIHTSAFDLTAPSAPKAWIADIEKRSQGPIGVLASNAGGVRGQVMRPIEDVPESDWHDIIAINLHAHFMLARAVAPGMKRAGRGRIVTISSGAGLQPSRTGIQAYTSAKHGLIGLTRQLAHELGPHGINANSVAPGLILSNPASIKQWEAYGPEGQARVIASIGSRRLGEAQDIANAVLFLASPMANYINGQVLSVDGGK</sequence>
<reference evidence="2" key="1">
    <citation type="journal article" date="2014" name="Int. J. Syst. Evol. Microbiol.">
        <title>Complete genome sequence of Corynebacterium casei LMG S-19264T (=DSM 44701T), isolated from a smear-ripened cheese.</title>
        <authorList>
            <consortium name="US DOE Joint Genome Institute (JGI-PGF)"/>
            <person name="Walter F."/>
            <person name="Albersmeier A."/>
            <person name="Kalinowski J."/>
            <person name="Ruckert C."/>
        </authorList>
    </citation>
    <scope>NUCLEOTIDE SEQUENCE</scope>
    <source>
        <strain evidence="2">CGMCC 1.3617</strain>
    </source>
</reference>
<dbReference type="InterPro" id="IPR050259">
    <property type="entry name" value="SDR"/>
</dbReference>
<evidence type="ECO:0000256" key="1">
    <source>
        <dbReference type="ARBA" id="ARBA00006484"/>
    </source>
</evidence>
<dbReference type="AlphaFoldDB" id="A0A917KYN5"/>
<reference evidence="2" key="2">
    <citation type="submission" date="2020-09" db="EMBL/GenBank/DDBJ databases">
        <authorList>
            <person name="Sun Q."/>
            <person name="Zhou Y."/>
        </authorList>
    </citation>
    <scope>NUCLEOTIDE SEQUENCE</scope>
    <source>
        <strain evidence="2">CGMCC 1.3617</strain>
    </source>
</reference>
<accession>A0A917KYN5</accession>
<dbReference type="Proteomes" id="UP000661507">
    <property type="component" value="Unassembled WGS sequence"/>
</dbReference>
<comment type="similarity">
    <text evidence="1">Belongs to the short-chain dehydrogenases/reductases (SDR) family.</text>
</comment>
<proteinExistence type="inferred from homology"/>
<organism evidence="2 3">
    <name type="scientific">Neoroseomonas lacus</name>
    <dbReference type="NCBI Taxonomy" id="287609"/>
    <lineage>
        <taxon>Bacteria</taxon>
        <taxon>Pseudomonadati</taxon>
        <taxon>Pseudomonadota</taxon>
        <taxon>Alphaproteobacteria</taxon>
        <taxon>Acetobacterales</taxon>
        <taxon>Acetobacteraceae</taxon>
        <taxon>Neoroseomonas</taxon>
    </lineage>
</organism>
<dbReference type="InterPro" id="IPR036291">
    <property type="entry name" value="NAD(P)-bd_dom_sf"/>
</dbReference>
<comment type="caution">
    <text evidence="2">The sequence shown here is derived from an EMBL/GenBank/DDBJ whole genome shotgun (WGS) entry which is preliminary data.</text>
</comment>
<dbReference type="PRINTS" id="PR00080">
    <property type="entry name" value="SDRFAMILY"/>
</dbReference>
<protein>
    <submittedName>
        <fullName evidence="2">3-oxoacyl-ACP reductase</fullName>
    </submittedName>
</protein>
<dbReference type="CDD" id="cd05233">
    <property type="entry name" value="SDR_c"/>
    <property type="match status" value="1"/>
</dbReference>
<dbReference type="InterPro" id="IPR002347">
    <property type="entry name" value="SDR_fam"/>
</dbReference>
<dbReference type="PRINTS" id="PR00081">
    <property type="entry name" value="GDHRDH"/>
</dbReference>
<gene>
    <name evidence="2" type="primary">fabG</name>
    <name evidence="2" type="ORF">GCM10011320_49760</name>
</gene>
<name>A0A917KYN5_9PROT</name>
<dbReference type="Pfam" id="PF13561">
    <property type="entry name" value="adh_short_C2"/>
    <property type="match status" value="1"/>
</dbReference>
<dbReference type="PANTHER" id="PTHR42879">
    <property type="entry name" value="3-OXOACYL-(ACYL-CARRIER-PROTEIN) REDUCTASE"/>
    <property type="match status" value="1"/>
</dbReference>
<dbReference type="FunFam" id="3.40.50.720:FF:000084">
    <property type="entry name" value="Short-chain dehydrogenase reductase"/>
    <property type="match status" value="1"/>
</dbReference>